<dbReference type="GO" id="GO:0015648">
    <property type="term" value="F:lipid-linked peptidoglycan transporter activity"/>
    <property type="evidence" value="ECO:0007669"/>
    <property type="project" value="TreeGrafter"/>
</dbReference>
<evidence type="ECO:0000256" key="7">
    <source>
        <dbReference type="ARBA" id="ARBA00022989"/>
    </source>
</evidence>
<accession>A0A0C1PPL0</accession>
<evidence type="ECO:0000256" key="8">
    <source>
        <dbReference type="ARBA" id="ARBA00023136"/>
    </source>
</evidence>
<keyword evidence="5" id="KW-0133">Cell shape</keyword>
<evidence type="ECO:0000256" key="16">
    <source>
        <dbReference type="ARBA" id="ARBA00049966"/>
    </source>
</evidence>
<evidence type="ECO:0000256" key="14">
    <source>
        <dbReference type="ARBA" id="ARBA00044770"/>
    </source>
</evidence>
<gene>
    <name evidence="17" type="ORF">CNR29_08000</name>
</gene>
<dbReference type="GO" id="GO:0005886">
    <property type="term" value="C:plasma membrane"/>
    <property type="evidence" value="ECO:0007669"/>
    <property type="project" value="TreeGrafter"/>
</dbReference>
<keyword evidence="6" id="KW-0573">Peptidoglycan synthesis</keyword>
<evidence type="ECO:0000256" key="15">
    <source>
        <dbReference type="ARBA" id="ARBA00049902"/>
    </source>
</evidence>
<dbReference type="InterPro" id="IPR018365">
    <property type="entry name" value="Cell_cycle_FtsW-rel_CS"/>
</dbReference>
<dbReference type="EMBL" id="NVYO01000001">
    <property type="protein sequence ID" value="PBQ23965.1"/>
    <property type="molecule type" value="Genomic_DNA"/>
</dbReference>
<comment type="function">
    <text evidence="16">Peptidoglycan polymerase that is essential for cell division.</text>
</comment>
<evidence type="ECO:0000256" key="11">
    <source>
        <dbReference type="ARBA" id="ARBA00038053"/>
    </source>
</evidence>
<dbReference type="GO" id="GO:0008360">
    <property type="term" value="P:regulation of cell shape"/>
    <property type="evidence" value="ECO:0007669"/>
    <property type="project" value="UniProtKB-KW"/>
</dbReference>
<reference evidence="17 18" key="1">
    <citation type="submission" date="2017-09" db="EMBL/GenBank/DDBJ databases">
        <title>Genome sequence of Lactobacillus brevis D7.</title>
        <authorList>
            <person name="Kwon M.-S."/>
            <person name="Lim S.K."/>
            <person name="Choi H.-J."/>
        </authorList>
    </citation>
    <scope>NUCLEOTIDE SEQUENCE [LARGE SCALE GENOMIC DNA]</scope>
    <source>
        <strain evidence="17 18">D7</strain>
    </source>
</reference>
<evidence type="ECO:0000256" key="4">
    <source>
        <dbReference type="ARBA" id="ARBA00022692"/>
    </source>
</evidence>
<dbReference type="GO" id="GO:0051301">
    <property type="term" value="P:cell division"/>
    <property type="evidence" value="ECO:0007669"/>
    <property type="project" value="InterPro"/>
</dbReference>
<organism evidence="17 18">
    <name type="scientific">Levilactobacillus brevis</name>
    <name type="common">Lactobacillus brevis</name>
    <dbReference type="NCBI Taxonomy" id="1580"/>
    <lineage>
        <taxon>Bacteria</taxon>
        <taxon>Bacillati</taxon>
        <taxon>Bacillota</taxon>
        <taxon>Bacilli</taxon>
        <taxon>Lactobacillales</taxon>
        <taxon>Lactobacillaceae</taxon>
        <taxon>Levilactobacillus</taxon>
    </lineage>
</organism>
<comment type="catalytic activity">
    <reaction evidence="15">
        <text>[GlcNAc-(1-&gt;4)-Mur2Ac(oyl-L-Ala-gamma-D-Glu-L-Lys-D-Ala-D-Ala)](n)-di-trans,octa-cis-undecaprenyl diphosphate + beta-D-GlcNAc-(1-&gt;4)-Mur2Ac(oyl-L-Ala-gamma-D-Glu-L-Lys-D-Ala-D-Ala)-di-trans,octa-cis-undecaprenyl diphosphate = [GlcNAc-(1-&gt;4)-Mur2Ac(oyl-L-Ala-gamma-D-Glu-L-Lys-D-Ala-D-Ala)](n+1)-di-trans,octa-cis-undecaprenyl diphosphate + di-trans,octa-cis-undecaprenyl diphosphate + H(+)</text>
        <dbReference type="Rhea" id="RHEA:23708"/>
        <dbReference type="Rhea" id="RHEA-COMP:9602"/>
        <dbReference type="Rhea" id="RHEA-COMP:9603"/>
        <dbReference type="ChEBI" id="CHEBI:15378"/>
        <dbReference type="ChEBI" id="CHEBI:58405"/>
        <dbReference type="ChEBI" id="CHEBI:60033"/>
        <dbReference type="ChEBI" id="CHEBI:78435"/>
        <dbReference type="EC" id="2.4.99.28"/>
    </reaction>
</comment>
<dbReference type="RefSeq" id="WP_011668073.1">
    <property type="nucleotide sequence ID" value="NZ_BBOW01000078.1"/>
</dbReference>
<evidence type="ECO:0000256" key="13">
    <source>
        <dbReference type="ARBA" id="ARBA00041418"/>
    </source>
</evidence>
<evidence type="ECO:0000256" key="1">
    <source>
        <dbReference type="ARBA" id="ARBA00004141"/>
    </source>
</evidence>
<sequence length="384" mass="42127">MRKLKYLDYWLLVPYMILSIFGIVMVYSASADIGTQNGGSPGSYLVKQAIYVVLGLMILTVMVLMNLQKLRDKTVLKYAGYVALGSLFLLLVMGQTINGAAGWFHVGPVSIQPAEFVKFYLIIWLANVIAQRQDRIQLEGWWVTMRQPLIICCGIVGLILLQPDLGGATINGAIIFVMILASGFNSRLAKTIFVGAFFIIVGVFFPILIKISELGFAKNVYQLQRIVAFVNPFEHSQSVGQQLVNSYYALSNGGIFGVGWGNSIQKTGYLPEPNTDFIMAILAEELGLITALAVIMLLFVIILRTTLVGVRSNSTYQALICYGAATYLTVQTLFNLGGVLGMLPITGVTFPFISYGGSSTWTLALVLGLVMNISARQKRYRATH</sequence>
<comment type="subcellular location">
    <subcellularLocation>
        <location evidence="1">Membrane</location>
        <topology evidence="1">Multi-pass membrane protein</topology>
    </subcellularLocation>
</comment>
<dbReference type="GeneID" id="56993174"/>
<comment type="caution">
    <text evidence="17">The sequence shown here is derived from an EMBL/GenBank/DDBJ whole genome shotgun (WGS) entry which is preliminary data.</text>
</comment>
<protein>
    <recommendedName>
        <fullName evidence="12">Probable peptidoglycan glycosyltransferase FtsW</fullName>
        <ecNumber evidence="14">2.4.99.28</ecNumber>
    </recommendedName>
    <alternativeName>
        <fullName evidence="13">Cell division protein FtsW</fullName>
    </alternativeName>
    <alternativeName>
        <fullName evidence="10">Cell wall polymerase</fullName>
    </alternativeName>
    <alternativeName>
        <fullName evidence="9">Peptidoglycan polymerase</fullName>
    </alternativeName>
</protein>
<dbReference type="EC" id="2.4.99.28" evidence="14"/>
<dbReference type="GO" id="GO:0032153">
    <property type="term" value="C:cell division site"/>
    <property type="evidence" value="ECO:0007669"/>
    <property type="project" value="TreeGrafter"/>
</dbReference>
<evidence type="ECO:0000256" key="9">
    <source>
        <dbReference type="ARBA" id="ARBA00032370"/>
    </source>
</evidence>
<keyword evidence="4" id="KW-0812">Transmembrane</keyword>
<evidence type="ECO:0000256" key="12">
    <source>
        <dbReference type="ARBA" id="ARBA00041185"/>
    </source>
</evidence>
<comment type="similarity">
    <text evidence="11">Belongs to the SEDS family. FtsW subfamily.</text>
</comment>
<keyword evidence="3" id="KW-0808">Transferase</keyword>
<name>A0A0C1PPL0_LEVBR</name>
<dbReference type="InterPro" id="IPR001182">
    <property type="entry name" value="FtsW/RodA"/>
</dbReference>
<keyword evidence="8" id="KW-0472">Membrane</keyword>
<evidence type="ECO:0000256" key="3">
    <source>
        <dbReference type="ARBA" id="ARBA00022679"/>
    </source>
</evidence>
<proteinExistence type="inferred from homology"/>
<dbReference type="PROSITE" id="PS00428">
    <property type="entry name" value="FTSW_RODA_SPOVE"/>
    <property type="match status" value="1"/>
</dbReference>
<evidence type="ECO:0000256" key="10">
    <source>
        <dbReference type="ARBA" id="ARBA00033270"/>
    </source>
</evidence>
<dbReference type="PANTHER" id="PTHR30474">
    <property type="entry name" value="CELL CYCLE PROTEIN"/>
    <property type="match status" value="1"/>
</dbReference>
<evidence type="ECO:0000313" key="17">
    <source>
        <dbReference type="EMBL" id="PBQ23965.1"/>
    </source>
</evidence>
<dbReference type="GO" id="GO:0009252">
    <property type="term" value="P:peptidoglycan biosynthetic process"/>
    <property type="evidence" value="ECO:0007669"/>
    <property type="project" value="UniProtKB-KW"/>
</dbReference>
<dbReference type="Pfam" id="PF01098">
    <property type="entry name" value="FTSW_RODA_SPOVE"/>
    <property type="match status" value="1"/>
</dbReference>
<keyword evidence="2" id="KW-0328">Glycosyltransferase</keyword>
<dbReference type="PANTHER" id="PTHR30474:SF2">
    <property type="entry name" value="PEPTIDOGLYCAN GLYCOSYLTRANSFERASE FTSW-RELATED"/>
    <property type="match status" value="1"/>
</dbReference>
<dbReference type="GO" id="GO:0008955">
    <property type="term" value="F:peptidoglycan glycosyltransferase activity"/>
    <property type="evidence" value="ECO:0007669"/>
    <property type="project" value="UniProtKB-EC"/>
</dbReference>
<dbReference type="OMA" id="MEPDFGA"/>
<evidence type="ECO:0000256" key="2">
    <source>
        <dbReference type="ARBA" id="ARBA00022676"/>
    </source>
</evidence>
<dbReference type="AlphaFoldDB" id="A0A0C1PPL0"/>
<dbReference type="Proteomes" id="UP000217918">
    <property type="component" value="Unassembled WGS sequence"/>
</dbReference>
<evidence type="ECO:0000256" key="6">
    <source>
        <dbReference type="ARBA" id="ARBA00022984"/>
    </source>
</evidence>
<evidence type="ECO:0000313" key="18">
    <source>
        <dbReference type="Proteomes" id="UP000217918"/>
    </source>
</evidence>
<evidence type="ECO:0000256" key="5">
    <source>
        <dbReference type="ARBA" id="ARBA00022960"/>
    </source>
</evidence>
<keyword evidence="7" id="KW-1133">Transmembrane helix</keyword>